<comment type="caution">
    <text evidence="1">The sequence shown here is derived from an EMBL/GenBank/DDBJ whole genome shotgun (WGS) entry which is preliminary data.</text>
</comment>
<sequence length="1235" mass="141007">MASSSSSSSSACNYEVFLSFRGEDTRETFTSHLFYGLCQKKVKTFIDEDLEKGDEISPTLVNAIQRSKISIIIFSKDYAFSKWCLGELVKILECKKLYGQIVIPVFYHVHPSEVRKQTGSYGKAFIEHEKDFKKMPKKVQKLRDSLKEASYLSGYESSKIRPEAKLIDVIIKDIIKKLDDITISTDFKGLVGINLRIEQVKSLLCIGLQDFRVVGVWGTGGIGKTTLAEAIFKQVSSDFDGKCFMANVREKLEKGGGLEQLQKELLFCLLGENLVLGGPNIPQYMKDRLQRMKVFIVLDDVNKFRQLEYLVGGLHQFGPGSRVIITTRDKQILDKYSVDHVYQVEGLNHDEALEHFCNFAIKQNHLPADLIMLSTRLVQHAKGNPLALKVLGSFLRPKSKRDWENTLDNLKLISEPDIYEVLKISYDELSWTMKNIFLDIACFFKGYGEDYIKSIFDDLYSMHYAFNALVDKSLITISCGYVEMHDLLQEMGREIVRQESEDDPGKRSRLWDHKDIYYVLNKNKGTDSIRGIFMDLSKIKDINLDSRAFAKMTNLRMLKFYVPEHLDAWDTRSRVQLSKDLKYFSDELRYLYWHGYPCKILPKGFNPDNLIQLCLPYSKIERLWEGEKEAYMLKYIDLRHCQYLTKIPDPSETPNLKKLNLLNCVKLPLVPSNIQNFNNLGILCLKGCHNLRSFPRNIYFRSPVTVDLSYCVNLTKFPEISGKVMKLHLSGTEIEEVPPSIESLTDLEFLDLSFCTRLKILPTNICKLKSLSSLWLSQSSKLESFPEILEKMERLSLIGLESTAIKELPSSIENVKGLEYLGLTGCSEIHSLPENLQNLNKISVLHLSGCKGLVLPPLSGFSSLTELIIDYCDMKEVPQDIGCISSLQYLNLEGNNFECLPTSIKQLSKLRQLILENCNMLQSLPELPVGLDYLQAKNCKRLQSLPELPSRLDELDASILDKLFKNSGKRFQDNSKFEFTNCMKLNENANNNVLADSQLRIQHMATTSLRKFYEQAETHFSSGFNICFPGSKIPNWFSNQSLGSSITIQMPQLCCNRSFIGFSLCVVIAFEDVEPSSYFEVVCGYSFETKISRWAYVLEHKTRPMEADDYKIYDSNHVCLGFDPCVPDLDHHTSFSFYFLPLYTEEVKVKCCGVSPIYAHPIGTKPNTFTVSMVPPTEEECTKLHNEFRDEASTSATTIGRSDKGEINAPQQQTSFLSQIFCCLGLEFNCLRRTE</sequence>
<keyword evidence="2" id="KW-1185">Reference proteome</keyword>
<accession>A0ACC1YJV5</accession>
<proteinExistence type="predicted"/>
<reference evidence="1 2" key="1">
    <citation type="journal article" date="2023" name="Science">
        <title>Complex scaffold remodeling in plant triterpene biosynthesis.</title>
        <authorList>
            <person name="De La Pena R."/>
            <person name="Hodgson H."/>
            <person name="Liu J.C."/>
            <person name="Stephenson M.J."/>
            <person name="Martin A.C."/>
            <person name="Owen C."/>
            <person name="Harkess A."/>
            <person name="Leebens-Mack J."/>
            <person name="Jimenez L.E."/>
            <person name="Osbourn A."/>
            <person name="Sattely E.S."/>
        </authorList>
    </citation>
    <scope>NUCLEOTIDE SEQUENCE [LARGE SCALE GENOMIC DNA]</scope>
    <source>
        <strain evidence="2">cv. JPN11</strain>
        <tissue evidence="1">Leaf</tissue>
    </source>
</reference>
<evidence type="ECO:0000313" key="2">
    <source>
        <dbReference type="Proteomes" id="UP001164539"/>
    </source>
</evidence>
<dbReference type="Proteomes" id="UP001164539">
    <property type="component" value="Chromosome 3"/>
</dbReference>
<gene>
    <name evidence="1" type="ORF">OWV82_006782</name>
</gene>
<protein>
    <submittedName>
        <fullName evidence="1">Disease resistance protein (TIR-NBS-LRR class) family</fullName>
    </submittedName>
</protein>
<evidence type="ECO:0000313" key="1">
    <source>
        <dbReference type="EMBL" id="KAJ4723403.1"/>
    </source>
</evidence>
<dbReference type="EMBL" id="CM051396">
    <property type="protein sequence ID" value="KAJ4723403.1"/>
    <property type="molecule type" value="Genomic_DNA"/>
</dbReference>
<organism evidence="1 2">
    <name type="scientific">Melia azedarach</name>
    <name type="common">Chinaberry tree</name>
    <dbReference type="NCBI Taxonomy" id="155640"/>
    <lineage>
        <taxon>Eukaryota</taxon>
        <taxon>Viridiplantae</taxon>
        <taxon>Streptophyta</taxon>
        <taxon>Embryophyta</taxon>
        <taxon>Tracheophyta</taxon>
        <taxon>Spermatophyta</taxon>
        <taxon>Magnoliopsida</taxon>
        <taxon>eudicotyledons</taxon>
        <taxon>Gunneridae</taxon>
        <taxon>Pentapetalae</taxon>
        <taxon>rosids</taxon>
        <taxon>malvids</taxon>
        <taxon>Sapindales</taxon>
        <taxon>Meliaceae</taxon>
        <taxon>Melia</taxon>
    </lineage>
</organism>
<name>A0ACC1YJV5_MELAZ</name>